<dbReference type="AlphaFoldDB" id="A0A679FQQ7"/>
<dbReference type="EMBL" id="AP022557">
    <property type="protein sequence ID" value="BBW97379.1"/>
    <property type="molecule type" value="Genomic_DNA"/>
</dbReference>
<organism evidence="2 3">
    <name type="scientific">Geobacillus subterraneus</name>
    <dbReference type="NCBI Taxonomy" id="129338"/>
    <lineage>
        <taxon>Bacteria</taxon>
        <taxon>Bacillati</taxon>
        <taxon>Bacillota</taxon>
        <taxon>Bacilli</taxon>
        <taxon>Bacillales</taxon>
        <taxon>Anoxybacillaceae</taxon>
        <taxon>Geobacillus</taxon>
    </lineage>
</organism>
<evidence type="ECO:0000313" key="2">
    <source>
        <dbReference type="EMBL" id="BBW97379.1"/>
    </source>
</evidence>
<evidence type="ECO:0000256" key="1">
    <source>
        <dbReference type="SAM" id="Phobius"/>
    </source>
</evidence>
<reference evidence="3" key="1">
    <citation type="journal article" date="2020" name="Microbiol. Resour. Announc.">
        <title>Complete Genome Sequence of Geobacillus sp. Strain E55-1, Isolated from Mine Geyser in Japan.</title>
        <authorList>
            <person name="Miyazaki K."/>
            <person name="Hase E."/>
            <person name="Tokito N."/>
        </authorList>
    </citation>
    <scope>NUCLEOTIDE SEQUENCE [LARGE SCALE GENOMIC DNA]</scope>
    <source>
        <strain evidence="3">E55-1</strain>
    </source>
</reference>
<name>A0A679FQQ7_9BACL</name>
<keyword evidence="3" id="KW-1185">Reference proteome</keyword>
<keyword evidence="1" id="KW-0812">Transmembrane</keyword>
<proteinExistence type="predicted"/>
<gene>
    <name evidence="2" type="ORF">GsuE55_22120</name>
</gene>
<evidence type="ECO:0000313" key="3">
    <source>
        <dbReference type="Proteomes" id="UP000501421"/>
    </source>
</evidence>
<keyword evidence="1" id="KW-1133">Transmembrane helix</keyword>
<feature type="transmembrane region" description="Helical" evidence="1">
    <location>
        <begin position="49"/>
        <end position="73"/>
    </location>
</feature>
<dbReference type="Proteomes" id="UP000501421">
    <property type="component" value="Chromosome"/>
</dbReference>
<keyword evidence="1" id="KW-0472">Membrane</keyword>
<accession>A0A679FQQ7</accession>
<sequence>MPSDGTMPAAESPRLGQKREIQAGKVVLEMIWPSVLNLFLYFPEDKREYIPAAISFAVFFLMAVFTMRLIIVISRKQENEAKRLERELLGKKDEPERTKDV</sequence>
<protein>
    <submittedName>
        <fullName evidence="2">Uncharacterized protein</fullName>
    </submittedName>
</protein>